<dbReference type="Pfam" id="PF25840">
    <property type="entry name" value="Ulvan_lyase_N"/>
    <property type="match status" value="1"/>
</dbReference>
<dbReference type="SUPFAM" id="SSF48208">
    <property type="entry name" value="Six-hairpin glycosidases"/>
    <property type="match status" value="1"/>
</dbReference>
<feature type="domain" description="Broad-specificity ulvan lyase N-terminal" evidence="1">
    <location>
        <begin position="48"/>
        <end position="395"/>
    </location>
</feature>
<gene>
    <name evidence="3" type="ORF">GS398_11880</name>
</gene>
<dbReference type="GO" id="GO:0005975">
    <property type="term" value="P:carbohydrate metabolic process"/>
    <property type="evidence" value="ECO:0007669"/>
    <property type="project" value="InterPro"/>
</dbReference>
<evidence type="ECO:0000259" key="2">
    <source>
        <dbReference type="Pfam" id="PF25841"/>
    </source>
</evidence>
<accession>A0A7K1XYD2</accession>
<organism evidence="3 4">
    <name type="scientific">Hufsiella ginkgonis</name>
    <dbReference type="NCBI Taxonomy" id="2695274"/>
    <lineage>
        <taxon>Bacteria</taxon>
        <taxon>Pseudomonadati</taxon>
        <taxon>Bacteroidota</taxon>
        <taxon>Sphingobacteriia</taxon>
        <taxon>Sphingobacteriales</taxon>
        <taxon>Sphingobacteriaceae</taxon>
        <taxon>Hufsiella</taxon>
    </lineage>
</organism>
<dbReference type="Pfam" id="PF25841">
    <property type="entry name" value="Ulvan_lyase_C"/>
    <property type="match status" value="1"/>
</dbReference>
<dbReference type="RefSeq" id="WP_160906965.1">
    <property type="nucleotide sequence ID" value="NZ_WVHS01000002.1"/>
</dbReference>
<dbReference type="PROSITE" id="PS51318">
    <property type="entry name" value="TAT"/>
    <property type="match status" value="1"/>
</dbReference>
<dbReference type="InterPro" id="IPR006311">
    <property type="entry name" value="TAT_signal"/>
</dbReference>
<comment type="caution">
    <text evidence="3">The sequence shown here is derived from an EMBL/GenBank/DDBJ whole genome shotgun (WGS) entry which is preliminary data.</text>
</comment>
<sequence length="635" mass="71025">MKQIQTRRDFIRTTAIAGAAAGFQLPDCFAAIPTAASSPLYALSKSLVEQWAKALLALQVTDAARDADYGGIWCPANKLVHGRVADSIYPFAYMAAKTSDSRYLDASVLLYRWMERRVSQDDGSWLNEPVKGSWKGTTVFTIIAFCETLKNHGAILDPSFKKEMEDRLRKAGEYVYDTFSIDYGNINYPISASYALTLLGTLLDIPKYREKGKMLAKQTLPFFTKEGFLYGEGRPYDQPSKKGCFSVDLGYNVEESLPSLVLYGLFTGDEEVLAAATRSLQTHMEFMLPDGGWDNSWGTRNYKWTYWGSRTSDGCQPAYALLADRDPRFYKAALRNTELLRQCTDGGLLYGGPHYRSHQVPPSVHHTFCHIKALTTILDHGNAEKKYDLPKIVLPREKVYGGRFFNDIQTCLVSTGKFRATVTGYDREYHPDQNGHASGGALSMLWHEHAGPILAASMTDYTLIEAGNMQADNDPLSMPLTPRLEWRTDHNTYRNISDLQAVVSDSNEKGKVMVKTRSRLVDKAQKDPSTGPVHCEVSYMFSAEKVVITFTHDQPENREIRLILPVISRADETVRVLSDRKITVKKARSTVTILSDQLLTRLPVTQQRLFNFVPGLEAVPISAGGGKITIEILVS</sequence>
<dbReference type="InterPro" id="IPR058908">
    <property type="entry name" value="P29_C"/>
</dbReference>
<dbReference type="EMBL" id="WVHS01000002">
    <property type="protein sequence ID" value="MXV16005.1"/>
    <property type="molecule type" value="Genomic_DNA"/>
</dbReference>
<proteinExistence type="predicted"/>
<dbReference type="InterPro" id="IPR019546">
    <property type="entry name" value="TAT_signal_bac_arc"/>
</dbReference>
<dbReference type="AlphaFoldDB" id="A0A7K1XYD2"/>
<evidence type="ECO:0000313" key="4">
    <source>
        <dbReference type="Proteomes" id="UP000451233"/>
    </source>
</evidence>
<dbReference type="InterPro" id="IPR058907">
    <property type="entry name" value="P29_N"/>
</dbReference>
<dbReference type="InterPro" id="IPR008928">
    <property type="entry name" value="6-hairpin_glycosidase_sf"/>
</dbReference>
<keyword evidence="4" id="KW-1185">Reference proteome</keyword>
<dbReference type="Proteomes" id="UP000451233">
    <property type="component" value="Unassembled WGS sequence"/>
</dbReference>
<evidence type="ECO:0000313" key="3">
    <source>
        <dbReference type="EMBL" id="MXV16005.1"/>
    </source>
</evidence>
<protein>
    <submittedName>
        <fullName evidence="3">Twin-arginine translocation signal domain-containing protein</fullName>
    </submittedName>
</protein>
<name>A0A7K1XYD2_9SPHI</name>
<evidence type="ECO:0000259" key="1">
    <source>
        <dbReference type="Pfam" id="PF25840"/>
    </source>
</evidence>
<dbReference type="NCBIfam" id="TIGR01409">
    <property type="entry name" value="TAT_signal_seq"/>
    <property type="match status" value="1"/>
</dbReference>
<reference evidence="3 4" key="1">
    <citation type="submission" date="2019-11" db="EMBL/GenBank/DDBJ databases">
        <title>Pedobacter sp. HMF7056 Genome sequencing and assembly.</title>
        <authorList>
            <person name="Kang H."/>
            <person name="Kim H."/>
            <person name="Joh K."/>
        </authorList>
    </citation>
    <scope>NUCLEOTIDE SEQUENCE [LARGE SCALE GENOMIC DNA]</scope>
    <source>
        <strain evidence="3 4">HMF7056</strain>
    </source>
</reference>
<feature type="domain" description="Broad-specificity ulvan lyase C-terminal" evidence="2">
    <location>
        <begin position="403"/>
        <end position="624"/>
    </location>
</feature>